<dbReference type="CDD" id="cd05233">
    <property type="entry name" value="SDR_c"/>
    <property type="match status" value="1"/>
</dbReference>
<proteinExistence type="inferred from homology"/>
<dbReference type="SMART" id="SM00822">
    <property type="entry name" value="PKS_KR"/>
    <property type="match status" value="1"/>
</dbReference>
<dbReference type="Proteomes" id="UP000608530">
    <property type="component" value="Unassembled WGS sequence"/>
</dbReference>
<keyword evidence="6" id="KW-1185">Reference proteome</keyword>
<evidence type="ECO:0000259" key="4">
    <source>
        <dbReference type="SMART" id="SM00822"/>
    </source>
</evidence>
<organism evidence="5 6">
    <name type="scientific">Leucobacter chromiisoli</name>
    <dbReference type="NCBI Taxonomy" id="2796471"/>
    <lineage>
        <taxon>Bacteria</taxon>
        <taxon>Bacillati</taxon>
        <taxon>Actinomycetota</taxon>
        <taxon>Actinomycetes</taxon>
        <taxon>Micrococcales</taxon>
        <taxon>Microbacteriaceae</taxon>
        <taxon>Leucobacter</taxon>
    </lineage>
</organism>
<comment type="caution">
    <text evidence="5">The sequence shown here is derived from an EMBL/GenBank/DDBJ whole genome shotgun (WGS) entry which is preliminary data.</text>
</comment>
<evidence type="ECO:0000256" key="2">
    <source>
        <dbReference type="ARBA" id="ARBA00023002"/>
    </source>
</evidence>
<dbReference type="RefSeq" id="WP_200114990.1">
    <property type="nucleotide sequence ID" value="NZ_JAEHOH010000009.1"/>
</dbReference>
<dbReference type="EMBL" id="JAEHOH010000009">
    <property type="protein sequence ID" value="MBK0418841.1"/>
    <property type="molecule type" value="Genomic_DNA"/>
</dbReference>
<dbReference type="GO" id="GO:0016491">
    <property type="term" value="F:oxidoreductase activity"/>
    <property type="evidence" value="ECO:0007669"/>
    <property type="project" value="UniProtKB-KW"/>
</dbReference>
<dbReference type="PANTHER" id="PTHR43669:SF3">
    <property type="entry name" value="ALCOHOL DEHYDROGENASE, PUTATIVE (AFU_ORTHOLOGUE AFUA_3G03445)-RELATED"/>
    <property type="match status" value="1"/>
</dbReference>
<protein>
    <submittedName>
        <fullName evidence="5">SDR family NAD(P)-dependent oxidoreductase</fullName>
    </submittedName>
</protein>
<dbReference type="PANTHER" id="PTHR43669">
    <property type="entry name" value="5-KETO-D-GLUCONATE 5-REDUCTASE"/>
    <property type="match status" value="1"/>
</dbReference>
<dbReference type="Gene3D" id="3.40.50.720">
    <property type="entry name" value="NAD(P)-binding Rossmann-like Domain"/>
    <property type="match status" value="1"/>
</dbReference>
<feature type="domain" description="Ketoreductase" evidence="4">
    <location>
        <begin position="11"/>
        <end position="190"/>
    </location>
</feature>
<dbReference type="InterPro" id="IPR057326">
    <property type="entry name" value="KR_dom"/>
</dbReference>
<evidence type="ECO:0000313" key="5">
    <source>
        <dbReference type="EMBL" id="MBK0418841.1"/>
    </source>
</evidence>
<comment type="similarity">
    <text evidence="1 3">Belongs to the short-chain dehydrogenases/reductases (SDR) family.</text>
</comment>
<reference evidence="5" key="1">
    <citation type="submission" date="2020-12" db="EMBL/GenBank/DDBJ databases">
        <title>Leucobacter sp. CAS1, isolated from Chromium sludge.</title>
        <authorList>
            <person name="Xu Z."/>
        </authorList>
    </citation>
    <scope>NUCLEOTIDE SEQUENCE</scope>
    <source>
        <strain evidence="5">CSA1</strain>
    </source>
</reference>
<evidence type="ECO:0000256" key="1">
    <source>
        <dbReference type="ARBA" id="ARBA00006484"/>
    </source>
</evidence>
<sequence length="247" mass="25331">MGSDARDLAGTVVVVTGAGSGIGAAIARDLTERGARVVLVDLRPEAVRGIAAGLGPDCTEIVVGDAGDPEVAQRAIRAGADRWGRVDSVVANAGVGRFGGLLDHTDDEIAAMSDTNFLGTVWLARAAVAHFRSREGGGDVVVMSSAAGLGHGGGSEAVYAATKAAQRQFALSLDREVRAEGIRVSTIAPAAVNTGFAASTGRFGGLPPEEGPYLRPEDVAFAVVTVLGQPRRLRTTVWSLWSAAEPM</sequence>
<dbReference type="PRINTS" id="PR00081">
    <property type="entry name" value="GDHRDH"/>
</dbReference>
<evidence type="ECO:0000313" key="6">
    <source>
        <dbReference type="Proteomes" id="UP000608530"/>
    </source>
</evidence>
<dbReference type="SUPFAM" id="SSF51735">
    <property type="entry name" value="NAD(P)-binding Rossmann-fold domains"/>
    <property type="match status" value="1"/>
</dbReference>
<dbReference type="Pfam" id="PF00106">
    <property type="entry name" value="adh_short"/>
    <property type="match status" value="1"/>
</dbReference>
<accession>A0A934Q6X0</accession>
<dbReference type="AlphaFoldDB" id="A0A934Q6X0"/>
<evidence type="ECO:0000256" key="3">
    <source>
        <dbReference type="RuleBase" id="RU000363"/>
    </source>
</evidence>
<name>A0A934Q6X0_9MICO</name>
<dbReference type="InterPro" id="IPR002347">
    <property type="entry name" value="SDR_fam"/>
</dbReference>
<keyword evidence="2" id="KW-0560">Oxidoreductase</keyword>
<gene>
    <name evidence="5" type="ORF">JD276_07310</name>
</gene>
<dbReference type="InterPro" id="IPR036291">
    <property type="entry name" value="NAD(P)-bd_dom_sf"/>
</dbReference>
<dbReference type="PRINTS" id="PR00080">
    <property type="entry name" value="SDRFAMILY"/>
</dbReference>